<dbReference type="AlphaFoldDB" id="A0A819TP20"/>
<comment type="caution">
    <text evidence="2">The sequence shown here is derived from an EMBL/GenBank/DDBJ whole genome shotgun (WGS) entry which is preliminary data.</text>
</comment>
<evidence type="ECO:0000256" key="1">
    <source>
        <dbReference type="ARBA" id="ARBA00005361"/>
    </source>
</evidence>
<dbReference type="Pfam" id="PF03645">
    <property type="entry name" value="Tctex-1"/>
    <property type="match status" value="1"/>
</dbReference>
<reference evidence="2" key="1">
    <citation type="submission" date="2021-02" db="EMBL/GenBank/DDBJ databases">
        <authorList>
            <person name="Nowell W R."/>
        </authorList>
    </citation>
    <scope>NUCLEOTIDE SEQUENCE</scope>
</reference>
<comment type="similarity">
    <text evidence="1">Belongs to the dynein light chain Tctex-type family.</text>
</comment>
<gene>
    <name evidence="2" type="ORF">OKA104_LOCUS34653</name>
</gene>
<dbReference type="Proteomes" id="UP000663881">
    <property type="component" value="Unassembled WGS sequence"/>
</dbReference>
<evidence type="ECO:0000313" key="2">
    <source>
        <dbReference type="EMBL" id="CAF4082585.1"/>
    </source>
</evidence>
<protein>
    <submittedName>
        <fullName evidence="2">Uncharacterized protein</fullName>
    </submittedName>
</protein>
<dbReference type="Gene3D" id="3.30.1140.40">
    <property type="entry name" value="Tctex-1"/>
    <property type="match status" value="1"/>
</dbReference>
<accession>A0A819TP20</accession>
<dbReference type="EMBL" id="CAJOAY010004766">
    <property type="protein sequence ID" value="CAF4082585.1"/>
    <property type="molecule type" value="Genomic_DNA"/>
</dbReference>
<evidence type="ECO:0000313" key="3">
    <source>
        <dbReference type="Proteomes" id="UP000663881"/>
    </source>
</evidence>
<name>A0A819TP20_9BILA</name>
<sequence length="245" mass="26607">MKSTHSHKIDINQVPHLTTDTIQAAVFGYKYVANRAKLFSSSLAERIYNEIKQLACVRYKTIVHVIIGQKRINSTIATCNFNACNSERISCSSNLNCDCFSLTSNSSVGICALATLSCESFVRCNMDNVTCSIDSTICVNSARCGKPICYPLPLAHKQICPPKTVTTTTLRPTTTGREFCLANLKTTRTKVIIRTTTTKPATNITTTTQQSTTITEISTTTPTPKGKICSIIATDSSICTSAAKI</sequence>
<organism evidence="2 3">
    <name type="scientific">Adineta steineri</name>
    <dbReference type="NCBI Taxonomy" id="433720"/>
    <lineage>
        <taxon>Eukaryota</taxon>
        <taxon>Metazoa</taxon>
        <taxon>Spiralia</taxon>
        <taxon>Gnathifera</taxon>
        <taxon>Rotifera</taxon>
        <taxon>Eurotatoria</taxon>
        <taxon>Bdelloidea</taxon>
        <taxon>Adinetida</taxon>
        <taxon>Adinetidae</taxon>
        <taxon>Adineta</taxon>
    </lineage>
</organism>
<proteinExistence type="inferred from homology"/>
<dbReference type="InterPro" id="IPR038586">
    <property type="entry name" value="Tctex-1-like_sf"/>
</dbReference>
<dbReference type="InterPro" id="IPR005334">
    <property type="entry name" value="Tctex-1-like"/>
</dbReference>